<evidence type="ECO:0000313" key="1">
    <source>
        <dbReference type="EMBL" id="MBO9203051.1"/>
    </source>
</evidence>
<keyword evidence="2" id="KW-1185">Reference proteome</keyword>
<protein>
    <recommendedName>
        <fullName evidence="3">DUF4375 domain-containing protein</fullName>
    </recommendedName>
</protein>
<evidence type="ECO:0008006" key="3">
    <source>
        <dbReference type="Google" id="ProtNLM"/>
    </source>
</evidence>
<organism evidence="1 2">
    <name type="scientific">Niastella soli</name>
    <dbReference type="NCBI Taxonomy" id="2821487"/>
    <lineage>
        <taxon>Bacteria</taxon>
        <taxon>Pseudomonadati</taxon>
        <taxon>Bacteroidota</taxon>
        <taxon>Chitinophagia</taxon>
        <taxon>Chitinophagales</taxon>
        <taxon>Chitinophagaceae</taxon>
        <taxon>Niastella</taxon>
    </lineage>
</organism>
<accession>A0ABS3Z0Y4</accession>
<reference evidence="1 2" key="1">
    <citation type="submission" date="2021-03" db="EMBL/GenBank/DDBJ databases">
        <title>Assistant Professor.</title>
        <authorList>
            <person name="Huq M.A."/>
        </authorList>
    </citation>
    <scope>NUCLEOTIDE SEQUENCE [LARGE SCALE GENOMIC DNA]</scope>
    <source>
        <strain evidence="1 2">MAH-29</strain>
    </source>
</reference>
<gene>
    <name evidence="1" type="ORF">J7I42_22355</name>
</gene>
<proteinExistence type="predicted"/>
<comment type="caution">
    <text evidence="1">The sequence shown here is derived from an EMBL/GenBank/DDBJ whole genome shotgun (WGS) entry which is preliminary data.</text>
</comment>
<name>A0ABS3Z0Y4_9BACT</name>
<dbReference type="RefSeq" id="WP_209141106.1">
    <property type="nucleotide sequence ID" value="NZ_JAGHKO010000005.1"/>
</dbReference>
<sequence>MKWTITDKGSNQTIERNLDIRFDPPDEIAYAFFIGTNVYYFPALLNDAVVERLFGTGMLGVMYYHELSFDDFASGEIFNEDQVGLSHQTWGFTVMNKQLFFEILYEYADKHLTAYRYNMHLQNGYSQWLTRELKSLRDSGYSLFNPNWALATQEGLARLKAKMDDKTGT</sequence>
<dbReference type="Proteomes" id="UP000677244">
    <property type="component" value="Unassembled WGS sequence"/>
</dbReference>
<dbReference type="EMBL" id="JAGHKO010000005">
    <property type="protein sequence ID" value="MBO9203051.1"/>
    <property type="molecule type" value="Genomic_DNA"/>
</dbReference>
<evidence type="ECO:0000313" key="2">
    <source>
        <dbReference type="Proteomes" id="UP000677244"/>
    </source>
</evidence>